<evidence type="ECO:0000313" key="1">
    <source>
        <dbReference type="EMBL" id="MED6159399.1"/>
    </source>
</evidence>
<gene>
    <name evidence="1" type="ORF">PIB30_042024</name>
</gene>
<proteinExistence type="predicted"/>
<reference evidence="1 2" key="1">
    <citation type="journal article" date="2023" name="Plants (Basel)">
        <title>Bridging the Gap: Combining Genomics and Transcriptomics Approaches to Understand Stylosanthes scabra, an Orphan Legume from the Brazilian Caatinga.</title>
        <authorList>
            <person name="Ferreira-Neto J.R.C."/>
            <person name="da Silva M.D."/>
            <person name="Binneck E."/>
            <person name="de Melo N.F."/>
            <person name="da Silva R.H."/>
            <person name="de Melo A.L.T.M."/>
            <person name="Pandolfi V."/>
            <person name="Bustamante F.O."/>
            <person name="Brasileiro-Vidal A.C."/>
            <person name="Benko-Iseppon A.M."/>
        </authorList>
    </citation>
    <scope>NUCLEOTIDE SEQUENCE [LARGE SCALE GENOMIC DNA]</scope>
    <source>
        <tissue evidence="1">Leaves</tissue>
    </source>
</reference>
<name>A0ABU6UEC1_9FABA</name>
<sequence length="130" mass="15003">MRDILVLRPTKHSRHLLPYPVFISRIAARHELPEFPNDKFYTIRPVDTYVPYAEQLPQPETSAAPSASAQPAMDRSCQQIMRHLEKQERLLRQQHRQITNTQLMIRQAFPDTVFEGLVSDDSGGSTEAEF</sequence>
<keyword evidence="2" id="KW-1185">Reference proteome</keyword>
<protein>
    <submittedName>
        <fullName evidence="1">Uncharacterized protein</fullName>
    </submittedName>
</protein>
<dbReference type="Proteomes" id="UP001341840">
    <property type="component" value="Unassembled WGS sequence"/>
</dbReference>
<organism evidence="1 2">
    <name type="scientific">Stylosanthes scabra</name>
    <dbReference type="NCBI Taxonomy" id="79078"/>
    <lineage>
        <taxon>Eukaryota</taxon>
        <taxon>Viridiplantae</taxon>
        <taxon>Streptophyta</taxon>
        <taxon>Embryophyta</taxon>
        <taxon>Tracheophyta</taxon>
        <taxon>Spermatophyta</taxon>
        <taxon>Magnoliopsida</taxon>
        <taxon>eudicotyledons</taxon>
        <taxon>Gunneridae</taxon>
        <taxon>Pentapetalae</taxon>
        <taxon>rosids</taxon>
        <taxon>fabids</taxon>
        <taxon>Fabales</taxon>
        <taxon>Fabaceae</taxon>
        <taxon>Papilionoideae</taxon>
        <taxon>50 kb inversion clade</taxon>
        <taxon>dalbergioids sensu lato</taxon>
        <taxon>Dalbergieae</taxon>
        <taxon>Pterocarpus clade</taxon>
        <taxon>Stylosanthes</taxon>
    </lineage>
</organism>
<accession>A0ABU6UEC1</accession>
<comment type="caution">
    <text evidence="1">The sequence shown here is derived from an EMBL/GenBank/DDBJ whole genome shotgun (WGS) entry which is preliminary data.</text>
</comment>
<dbReference type="EMBL" id="JASCZI010121065">
    <property type="protein sequence ID" value="MED6159399.1"/>
    <property type="molecule type" value="Genomic_DNA"/>
</dbReference>
<evidence type="ECO:0000313" key="2">
    <source>
        <dbReference type="Proteomes" id="UP001341840"/>
    </source>
</evidence>